<keyword evidence="6 8" id="KW-0472">Membrane</keyword>
<dbReference type="Proteomes" id="UP000013047">
    <property type="component" value="Unassembled WGS sequence"/>
</dbReference>
<feature type="transmembrane region" description="Helical" evidence="8">
    <location>
        <begin position="244"/>
        <end position="266"/>
    </location>
</feature>
<evidence type="ECO:0000256" key="1">
    <source>
        <dbReference type="ARBA" id="ARBA00004651"/>
    </source>
</evidence>
<evidence type="ECO:0000256" key="8">
    <source>
        <dbReference type="SAM" id="Phobius"/>
    </source>
</evidence>
<dbReference type="PANTHER" id="PTHR22926">
    <property type="entry name" value="PHOSPHO-N-ACETYLMURAMOYL-PENTAPEPTIDE-TRANSFERASE"/>
    <property type="match status" value="1"/>
</dbReference>
<comment type="caution">
    <text evidence="9">The sequence shown here is derived from an EMBL/GenBank/DDBJ whole genome shotgun (WGS) entry which is preliminary data.</text>
</comment>
<dbReference type="InterPro" id="IPR000715">
    <property type="entry name" value="Glycosyl_transferase_4"/>
</dbReference>
<evidence type="ECO:0000256" key="4">
    <source>
        <dbReference type="ARBA" id="ARBA00022692"/>
    </source>
</evidence>
<keyword evidence="3 9" id="KW-0808">Transferase</keyword>
<keyword evidence="5 8" id="KW-1133">Transmembrane helix</keyword>
<dbReference type="GO" id="GO:0016780">
    <property type="term" value="F:phosphotransferase activity, for other substituted phosphate groups"/>
    <property type="evidence" value="ECO:0007669"/>
    <property type="project" value="InterPro"/>
</dbReference>
<feature type="transmembrane region" description="Helical" evidence="8">
    <location>
        <begin position="298"/>
        <end position="318"/>
    </location>
</feature>
<feature type="transmembrane region" description="Helical" evidence="8">
    <location>
        <begin position="127"/>
        <end position="151"/>
    </location>
</feature>
<dbReference type="OrthoDB" id="9783652at2"/>
<dbReference type="Pfam" id="PF00953">
    <property type="entry name" value="Glycos_transf_4"/>
    <property type="match status" value="1"/>
</dbReference>
<evidence type="ECO:0000256" key="5">
    <source>
        <dbReference type="ARBA" id="ARBA00022989"/>
    </source>
</evidence>
<feature type="transmembrane region" description="Helical" evidence="8">
    <location>
        <begin position="188"/>
        <end position="206"/>
    </location>
</feature>
<dbReference type="GO" id="GO:0044038">
    <property type="term" value="P:cell wall macromolecule biosynthetic process"/>
    <property type="evidence" value="ECO:0007669"/>
    <property type="project" value="TreeGrafter"/>
</dbReference>
<evidence type="ECO:0000256" key="7">
    <source>
        <dbReference type="PIRSR" id="PIRSR600715-1"/>
    </source>
</evidence>
<keyword evidence="4 8" id="KW-0812">Transmembrane</keyword>
<dbReference type="EMBL" id="AMXF01000019">
    <property type="protein sequence ID" value="ENO98198.1"/>
    <property type="molecule type" value="Genomic_DNA"/>
</dbReference>
<reference evidence="9 10" key="1">
    <citation type="submission" date="2012-09" db="EMBL/GenBank/DDBJ databases">
        <title>Draft Genome Sequences of 6 Strains from Genus Thauera.</title>
        <authorList>
            <person name="Liu B."/>
            <person name="Shapleigh J.P."/>
            <person name="Frostegard A.H."/>
        </authorList>
    </citation>
    <scope>NUCLEOTIDE SEQUENCE [LARGE SCALE GENOMIC DNA]</scope>
    <source>
        <strain evidence="9 10">B4P</strain>
    </source>
</reference>
<organism evidence="9 10">
    <name type="scientific">Thauera phenylacetica B4P</name>
    <dbReference type="NCBI Taxonomy" id="1234382"/>
    <lineage>
        <taxon>Bacteria</taxon>
        <taxon>Pseudomonadati</taxon>
        <taxon>Pseudomonadota</taxon>
        <taxon>Betaproteobacteria</taxon>
        <taxon>Rhodocyclales</taxon>
        <taxon>Zoogloeaceae</taxon>
        <taxon>Thauera</taxon>
    </lineage>
</organism>
<dbReference type="RefSeq" id="WP_004357903.1">
    <property type="nucleotide sequence ID" value="NZ_AMXF01000019.1"/>
</dbReference>
<evidence type="ECO:0000313" key="10">
    <source>
        <dbReference type="Proteomes" id="UP000013047"/>
    </source>
</evidence>
<accession>N6ZV08</accession>
<proteinExistence type="predicted"/>
<dbReference type="PANTHER" id="PTHR22926:SF3">
    <property type="entry name" value="UNDECAPRENYL-PHOSPHATE ALPHA-N-ACETYLGLUCOSAMINYL 1-PHOSPHATE TRANSFERASE"/>
    <property type="match status" value="1"/>
</dbReference>
<keyword evidence="10" id="KW-1185">Reference proteome</keyword>
<name>N6ZV08_9RHOO</name>
<feature type="binding site" evidence="7">
    <location>
        <position position="220"/>
    </location>
    <ligand>
        <name>Mg(2+)</name>
        <dbReference type="ChEBI" id="CHEBI:18420"/>
    </ligand>
</feature>
<feature type="transmembrane region" description="Helical" evidence="8">
    <location>
        <begin position="6"/>
        <end position="25"/>
    </location>
</feature>
<keyword evidence="7" id="KW-0460">Magnesium</keyword>
<comment type="subcellular location">
    <subcellularLocation>
        <location evidence="1">Cell membrane</location>
        <topology evidence="1">Multi-pass membrane protein</topology>
    </subcellularLocation>
</comment>
<evidence type="ECO:0000256" key="2">
    <source>
        <dbReference type="ARBA" id="ARBA00022475"/>
    </source>
</evidence>
<gene>
    <name evidence="9" type="ORF">C667_05160</name>
</gene>
<keyword evidence="2" id="KW-1003">Cell membrane</keyword>
<evidence type="ECO:0000313" key="9">
    <source>
        <dbReference type="EMBL" id="ENO98198.1"/>
    </source>
</evidence>
<dbReference type="GO" id="GO:0005886">
    <property type="term" value="C:plasma membrane"/>
    <property type="evidence" value="ECO:0007669"/>
    <property type="project" value="UniProtKB-SubCell"/>
</dbReference>
<dbReference type="GO" id="GO:0009103">
    <property type="term" value="P:lipopolysaccharide biosynthetic process"/>
    <property type="evidence" value="ECO:0007669"/>
    <property type="project" value="TreeGrafter"/>
</dbReference>
<keyword evidence="7" id="KW-0479">Metal-binding</keyword>
<evidence type="ECO:0000256" key="6">
    <source>
        <dbReference type="ARBA" id="ARBA00023136"/>
    </source>
</evidence>
<dbReference type="AlphaFoldDB" id="N6ZV08"/>
<feature type="transmembrane region" description="Helical" evidence="8">
    <location>
        <begin position="218"/>
        <end position="238"/>
    </location>
</feature>
<feature type="transmembrane region" description="Helical" evidence="8">
    <location>
        <begin position="163"/>
        <end position="182"/>
    </location>
</feature>
<dbReference type="GO" id="GO:0046872">
    <property type="term" value="F:metal ion binding"/>
    <property type="evidence" value="ECO:0007669"/>
    <property type="project" value="UniProtKB-KW"/>
</dbReference>
<feature type="binding site" evidence="7">
    <location>
        <position position="155"/>
    </location>
    <ligand>
        <name>Mg(2+)</name>
        <dbReference type="ChEBI" id="CHEBI:18420"/>
    </ligand>
</feature>
<feature type="transmembrane region" description="Helical" evidence="8">
    <location>
        <begin position="46"/>
        <end position="65"/>
    </location>
</feature>
<sequence>MQGLIALLVGAGLSVLVIRAMIVIAPRVGLVDLPGEHKQHEHVTPFVGGFGVLAALLVAVALLILAYPEKLVAWLSLLVCGVVMFGVGLADDRWKLSARIRLVIQAGLALLMVFGGGVVLADVGDAFFVGALTMGFAAAVPFTVFGTVGCINALNMVDGIDGLSGTIAAGTLALIALVAGLGGDGATFLLALALLGGVLGFLWFNLRFGDQHRARVFMGDNGSMMLGLLLCWLLITITQGPNALVPPIVALWIFALPLVDTLSVMFRRIWRGKSPFSPDRNHLHHLLQRAGFRVENTVGIMGTLHFALGATGIAGAWLGVPEGVLAIGWLVVFLAYFRLTARPWRFVPMLRGFHRACGLTPARNLGVFMGNCTLEHVEQINALVAPQLHENTVFRTRLYQRKGAAGPVGARYAVVQITIDDEVAPLRHQDLYMRLIRRAARPLDNIYVRSYVHRDPHNERRVSPRDVAHDRRAAERRVADCMLVEESFTYVRDGRIVDQQINHPRPGTRATAAPT</sequence>
<dbReference type="CDD" id="cd06853">
    <property type="entry name" value="GT_WecA_like"/>
    <property type="match status" value="1"/>
</dbReference>
<feature type="transmembrane region" description="Helical" evidence="8">
    <location>
        <begin position="71"/>
        <end position="90"/>
    </location>
</feature>
<feature type="transmembrane region" description="Helical" evidence="8">
    <location>
        <begin position="102"/>
        <end position="121"/>
    </location>
</feature>
<feature type="transmembrane region" description="Helical" evidence="8">
    <location>
        <begin position="324"/>
        <end position="341"/>
    </location>
</feature>
<evidence type="ECO:0000256" key="3">
    <source>
        <dbReference type="ARBA" id="ARBA00022679"/>
    </source>
</evidence>
<comment type="cofactor">
    <cofactor evidence="7">
        <name>Mg(2+)</name>
        <dbReference type="ChEBI" id="CHEBI:18420"/>
    </cofactor>
</comment>
<protein>
    <submittedName>
        <fullName evidence="9">Glycosyl transferase family protein</fullName>
    </submittedName>
</protein>
<dbReference type="GO" id="GO:0071555">
    <property type="term" value="P:cell wall organization"/>
    <property type="evidence" value="ECO:0007669"/>
    <property type="project" value="TreeGrafter"/>
</dbReference>